<dbReference type="GO" id="GO:0016491">
    <property type="term" value="F:oxidoreductase activity"/>
    <property type="evidence" value="ECO:0007669"/>
    <property type="project" value="InterPro"/>
</dbReference>
<evidence type="ECO:0000256" key="3">
    <source>
        <dbReference type="ARBA" id="ARBA00022989"/>
    </source>
</evidence>
<dbReference type="InterPro" id="IPR050307">
    <property type="entry name" value="Sterol_Desaturase_Related"/>
</dbReference>
<evidence type="ECO:0000313" key="8">
    <source>
        <dbReference type="Proteomes" id="UP000309340"/>
    </source>
</evidence>
<dbReference type="EMBL" id="NAJQ01000057">
    <property type="protein sequence ID" value="TKA81122.1"/>
    <property type="molecule type" value="Genomic_DNA"/>
</dbReference>
<dbReference type="Proteomes" id="UP000309340">
    <property type="component" value="Unassembled WGS sequence"/>
</dbReference>
<dbReference type="STRING" id="329884.A0A4U0XTM1"/>
<feature type="transmembrane region" description="Helical" evidence="5">
    <location>
        <begin position="109"/>
        <end position="135"/>
    </location>
</feature>
<dbReference type="AlphaFoldDB" id="A0A4U0XTM1"/>
<accession>A0A4U0XTM1</accession>
<dbReference type="GO" id="GO:0005506">
    <property type="term" value="F:iron ion binding"/>
    <property type="evidence" value="ECO:0007669"/>
    <property type="project" value="InterPro"/>
</dbReference>
<evidence type="ECO:0000256" key="1">
    <source>
        <dbReference type="ARBA" id="ARBA00004370"/>
    </source>
</evidence>
<proteinExistence type="predicted"/>
<comment type="subcellular location">
    <subcellularLocation>
        <location evidence="1">Membrane</location>
    </subcellularLocation>
</comment>
<evidence type="ECO:0000259" key="6">
    <source>
        <dbReference type="Pfam" id="PF04116"/>
    </source>
</evidence>
<gene>
    <name evidence="7" type="ORF">B0A55_01628</name>
</gene>
<name>A0A4U0XTM1_9PEZI</name>
<organism evidence="7 8">
    <name type="scientific">Friedmanniomyces simplex</name>
    <dbReference type="NCBI Taxonomy" id="329884"/>
    <lineage>
        <taxon>Eukaryota</taxon>
        <taxon>Fungi</taxon>
        <taxon>Dikarya</taxon>
        <taxon>Ascomycota</taxon>
        <taxon>Pezizomycotina</taxon>
        <taxon>Dothideomycetes</taxon>
        <taxon>Dothideomycetidae</taxon>
        <taxon>Mycosphaerellales</taxon>
        <taxon>Teratosphaeriaceae</taxon>
        <taxon>Friedmanniomyces</taxon>
    </lineage>
</organism>
<evidence type="ECO:0000256" key="4">
    <source>
        <dbReference type="ARBA" id="ARBA00023136"/>
    </source>
</evidence>
<keyword evidence="8" id="KW-1185">Reference proteome</keyword>
<evidence type="ECO:0000256" key="2">
    <source>
        <dbReference type="ARBA" id="ARBA00022692"/>
    </source>
</evidence>
<feature type="transmembrane region" description="Helical" evidence="5">
    <location>
        <begin position="156"/>
        <end position="174"/>
    </location>
</feature>
<keyword evidence="4 5" id="KW-0472">Membrane</keyword>
<reference evidence="7 8" key="1">
    <citation type="submission" date="2017-03" db="EMBL/GenBank/DDBJ databases">
        <title>Genomes of endolithic fungi from Antarctica.</title>
        <authorList>
            <person name="Coleine C."/>
            <person name="Masonjones S."/>
            <person name="Stajich J.E."/>
        </authorList>
    </citation>
    <scope>NUCLEOTIDE SEQUENCE [LARGE SCALE GENOMIC DNA]</scope>
    <source>
        <strain evidence="7 8">CCFEE 5184</strain>
    </source>
</reference>
<dbReference type="GO" id="GO:0016020">
    <property type="term" value="C:membrane"/>
    <property type="evidence" value="ECO:0007669"/>
    <property type="project" value="UniProtKB-SubCell"/>
</dbReference>
<evidence type="ECO:0000313" key="7">
    <source>
        <dbReference type="EMBL" id="TKA81122.1"/>
    </source>
</evidence>
<dbReference type="GO" id="GO:0008610">
    <property type="term" value="P:lipid biosynthetic process"/>
    <property type="evidence" value="ECO:0007669"/>
    <property type="project" value="InterPro"/>
</dbReference>
<keyword evidence="2 5" id="KW-0812">Transmembrane</keyword>
<dbReference type="OrthoDB" id="6354873at2759"/>
<protein>
    <recommendedName>
        <fullName evidence="6">Fatty acid hydroxylase domain-containing protein</fullName>
    </recommendedName>
</protein>
<dbReference type="InterPro" id="IPR006694">
    <property type="entry name" value="Fatty_acid_hydroxylase"/>
</dbReference>
<comment type="caution">
    <text evidence="7">The sequence shown here is derived from an EMBL/GenBank/DDBJ whole genome shotgun (WGS) entry which is preliminary data.</text>
</comment>
<evidence type="ECO:0000256" key="5">
    <source>
        <dbReference type="SAM" id="Phobius"/>
    </source>
</evidence>
<dbReference type="PANTHER" id="PTHR11863">
    <property type="entry name" value="STEROL DESATURASE"/>
    <property type="match status" value="1"/>
</dbReference>
<keyword evidence="3 5" id="KW-1133">Transmembrane helix</keyword>
<dbReference type="Pfam" id="PF04116">
    <property type="entry name" value="FA_hydroxylase"/>
    <property type="match status" value="1"/>
</dbReference>
<feature type="transmembrane region" description="Helical" evidence="5">
    <location>
        <begin position="205"/>
        <end position="223"/>
    </location>
</feature>
<sequence>MDVVLEIADTFLFDRLYANVLPISSALLSSFDPISTITASLKSYDWNNATFSVDSSASSRMAAEGGFGGFGSARSGWQWQPSTQWFTLPPSEWAWMSRWDRDNVYRQTLSLYAITWLLGTAIYFFFATLSYLFVFDKATFNHPKYLKNQIRLEIQQTLRSIPLMAILTVPVFVAEIRGHTFIYDDIAHAGFTHPLLAFFGPSYNYLQFPFFLIFTDFCIYWIHRGLHSKLLYKHLHKPHHKWIMPTPFASHAFHPLDGYAQSIPYHLFPFLFPLHKGAYLALFTFVQIWTVMIHDGEYVANSQILNGAACHTMHHLYFNYNYGQFTTISDRLFGSYRKPNEELFQRETKMSGLEWGRQAREMERLVVEVEGEDDRKYGTEEGMIGAVGKKMQ</sequence>
<feature type="domain" description="Fatty acid hydroxylase" evidence="6">
    <location>
        <begin position="209"/>
        <end position="335"/>
    </location>
</feature>